<feature type="transmembrane region" description="Helical" evidence="1">
    <location>
        <begin position="6"/>
        <end position="24"/>
    </location>
</feature>
<evidence type="ECO:0000313" key="2">
    <source>
        <dbReference type="EMBL" id="NHC33671.1"/>
    </source>
</evidence>
<keyword evidence="1" id="KW-0472">Membrane</keyword>
<dbReference type="Pfam" id="PF04020">
    <property type="entry name" value="Phage_holin_4_2"/>
    <property type="match status" value="1"/>
</dbReference>
<feature type="transmembrane region" description="Helical" evidence="1">
    <location>
        <begin position="36"/>
        <end position="58"/>
    </location>
</feature>
<dbReference type="InterPro" id="IPR007165">
    <property type="entry name" value="Phage_holin_4_2"/>
</dbReference>
<protein>
    <submittedName>
        <fullName evidence="2">Phage holin family protein</fullName>
    </submittedName>
</protein>
<dbReference type="AlphaFoldDB" id="A0A9X5E1G8"/>
<accession>A0A9X5E1G8</accession>
<gene>
    <name evidence="2" type="ORF">QH73_0003165</name>
</gene>
<dbReference type="EMBL" id="JTJC03000001">
    <property type="protein sequence ID" value="NHC33671.1"/>
    <property type="molecule type" value="Genomic_DNA"/>
</dbReference>
<dbReference type="Proteomes" id="UP000031532">
    <property type="component" value="Unassembled WGS sequence"/>
</dbReference>
<dbReference type="RefSeq" id="WP_039715197.1">
    <property type="nucleotide sequence ID" value="NZ_JTJC03000001.1"/>
</dbReference>
<proteinExistence type="predicted"/>
<dbReference type="PANTHER" id="PTHR37309">
    <property type="entry name" value="SLR0284 PROTEIN"/>
    <property type="match status" value="1"/>
</dbReference>
<dbReference type="OrthoDB" id="513183at2"/>
<keyword evidence="1" id="KW-0812">Transmembrane</keyword>
<evidence type="ECO:0000313" key="3">
    <source>
        <dbReference type="Proteomes" id="UP000031532"/>
    </source>
</evidence>
<dbReference type="PANTHER" id="PTHR37309:SF1">
    <property type="entry name" value="SLR0284 PROTEIN"/>
    <property type="match status" value="1"/>
</dbReference>
<comment type="caution">
    <text evidence="2">The sequence shown here is derived from an EMBL/GenBank/DDBJ whole genome shotgun (WGS) entry which is preliminary data.</text>
</comment>
<organism evidence="2 3">
    <name type="scientific">Scytonema millei VB511283</name>
    <dbReference type="NCBI Taxonomy" id="1245923"/>
    <lineage>
        <taxon>Bacteria</taxon>
        <taxon>Bacillati</taxon>
        <taxon>Cyanobacteriota</taxon>
        <taxon>Cyanophyceae</taxon>
        <taxon>Nostocales</taxon>
        <taxon>Scytonemataceae</taxon>
        <taxon>Scytonema</taxon>
    </lineage>
</organism>
<sequence length="121" mass="12566">MLIDLLIAWLVSASSLLIVSKLPVGVEVDSPAKAYLSAAVLGVVAAVVNPILRALFFIPNLLTFGLLSGFVTFAISAIALGIAASVVQGFRLRAGIWSVLLGALALSVVSHLIYAFVTPAY</sequence>
<feature type="transmembrane region" description="Helical" evidence="1">
    <location>
        <begin position="94"/>
        <end position="117"/>
    </location>
</feature>
<keyword evidence="1" id="KW-1133">Transmembrane helix</keyword>
<feature type="transmembrane region" description="Helical" evidence="1">
    <location>
        <begin position="64"/>
        <end position="87"/>
    </location>
</feature>
<reference evidence="2 3" key="1">
    <citation type="journal article" date="2015" name="Genome Announc.">
        <title>Draft Genome Sequence of the Terrestrial Cyanobacterium Scytonema millei VB511283, Isolated from Eastern India.</title>
        <authorList>
            <person name="Sen D."/>
            <person name="Chandrababunaidu M.M."/>
            <person name="Singh D."/>
            <person name="Sanghi N."/>
            <person name="Ghorai A."/>
            <person name="Mishra G.P."/>
            <person name="Madduluri M."/>
            <person name="Adhikary S.P."/>
            <person name="Tripathy S."/>
        </authorList>
    </citation>
    <scope>NUCLEOTIDE SEQUENCE [LARGE SCALE GENOMIC DNA]</scope>
    <source>
        <strain evidence="2 3">VB511283</strain>
    </source>
</reference>
<evidence type="ECO:0000256" key="1">
    <source>
        <dbReference type="SAM" id="Phobius"/>
    </source>
</evidence>
<name>A0A9X5E1G8_9CYAN</name>
<keyword evidence="3" id="KW-1185">Reference proteome</keyword>